<dbReference type="RefSeq" id="WP_224794878.1">
    <property type="nucleotide sequence ID" value="NZ_CABVHB010000010.1"/>
</dbReference>
<evidence type="ECO:0000313" key="1">
    <source>
        <dbReference type="EMBL" id="VVM71929.1"/>
    </source>
</evidence>
<sequence>MSGEITPLRRLASGVRLGKSPNRGGVVEKDEIRGRILAREQEMLAQAKNDILGCGDFLPVNSLAQHFNVRAEILTPALVEWEVGNRIFSIEHQGCSLFPCYAFSTQAGLSPYPELKEIISILSPTKDSWSMAFWFFSPNGMLGGKRPRDLFSTDAVRVTLAAQDEVDGIIHG</sequence>
<dbReference type="Proteomes" id="UP000344274">
    <property type="component" value="Unassembled WGS sequence"/>
</dbReference>
<gene>
    <name evidence="1" type="ORF">PS673_01821</name>
</gene>
<evidence type="ECO:0000313" key="2">
    <source>
        <dbReference type="Proteomes" id="UP000344274"/>
    </source>
</evidence>
<dbReference type="AlphaFoldDB" id="A0A5E6RUH2"/>
<protein>
    <recommendedName>
        <fullName evidence="3">Antitoxin Xre/MbcA/ParS-like toxin-binding domain-containing protein</fullName>
    </recommendedName>
</protein>
<name>A0A5E6RUH2_PSEFL</name>
<organism evidence="1 2">
    <name type="scientific">Pseudomonas fluorescens</name>
    <dbReference type="NCBI Taxonomy" id="294"/>
    <lineage>
        <taxon>Bacteria</taxon>
        <taxon>Pseudomonadati</taxon>
        <taxon>Pseudomonadota</taxon>
        <taxon>Gammaproteobacteria</taxon>
        <taxon>Pseudomonadales</taxon>
        <taxon>Pseudomonadaceae</taxon>
        <taxon>Pseudomonas</taxon>
    </lineage>
</organism>
<reference evidence="1 2" key="1">
    <citation type="submission" date="2019-09" db="EMBL/GenBank/DDBJ databases">
        <authorList>
            <person name="Chandra G."/>
            <person name="Truman W A."/>
        </authorList>
    </citation>
    <scope>NUCLEOTIDE SEQUENCE [LARGE SCALE GENOMIC DNA]</scope>
    <source>
        <strain evidence="1">PS673</strain>
    </source>
</reference>
<evidence type="ECO:0008006" key="3">
    <source>
        <dbReference type="Google" id="ProtNLM"/>
    </source>
</evidence>
<accession>A0A5E6RUH2</accession>
<proteinExistence type="predicted"/>
<dbReference type="EMBL" id="CABVHB010000010">
    <property type="protein sequence ID" value="VVM71929.1"/>
    <property type="molecule type" value="Genomic_DNA"/>
</dbReference>